<sequence length="294" mass="31475">MDDLLYAQSRVTALGNAWCLTFIKGVDERSALLRMGAYPDTIAVAPDVQDRAVAMTLGKWALVIEPRGVAGGDHVLLEEVSRGTEALSVLRDDQATPRFTYALDGAVAVAFDPAYPAPELTWGTQPDMLAHLTRAIGLREPDGEDDETWRDAEAKALVLAQRLTNARVPADALTAPRLSAQLEPWFVGGVRPGDLLRARGPLPAGGRDLALTLLREQAAKLGIADAPGLSKTLSSGGPVRVESELGRQVRVWLAEPGTYGAFTTALRGVLDPDPDVALRAALRPLSPEERATYL</sequence>
<dbReference type="Pfam" id="PF20062">
    <property type="entry name" value="DUF6461"/>
    <property type="match status" value="1"/>
</dbReference>
<accession>A0A919SN57</accession>
<dbReference type="EMBL" id="BOQP01000017">
    <property type="protein sequence ID" value="GIM74003.1"/>
    <property type="molecule type" value="Genomic_DNA"/>
</dbReference>
<dbReference type="InterPro" id="IPR045592">
    <property type="entry name" value="DUF6461"/>
</dbReference>
<comment type="caution">
    <text evidence="1">The sequence shown here is derived from an EMBL/GenBank/DDBJ whole genome shotgun (WGS) entry which is preliminary data.</text>
</comment>
<dbReference type="RefSeq" id="WP_212998547.1">
    <property type="nucleotide sequence ID" value="NZ_BAAATW010000012.1"/>
</dbReference>
<keyword evidence="2" id="KW-1185">Reference proteome</keyword>
<dbReference type="AlphaFoldDB" id="A0A919SN57"/>
<proteinExistence type="predicted"/>
<protein>
    <submittedName>
        <fullName evidence="1">Uncharacterized protein</fullName>
    </submittedName>
</protein>
<evidence type="ECO:0000313" key="1">
    <source>
        <dbReference type="EMBL" id="GIM74003.1"/>
    </source>
</evidence>
<dbReference type="Proteomes" id="UP000680865">
    <property type="component" value="Unassembled WGS sequence"/>
</dbReference>
<gene>
    <name evidence="1" type="ORF">Aco04nite_38240</name>
</gene>
<evidence type="ECO:0000313" key="2">
    <source>
        <dbReference type="Proteomes" id="UP000680865"/>
    </source>
</evidence>
<organism evidence="1 2">
    <name type="scientific">Winogradskya consettensis</name>
    <dbReference type="NCBI Taxonomy" id="113560"/>
    <lineage>
        <taxon>Bacteria</taxon>
        <taxon>Bacillati</taxon>
        <taxon>Actinomycetota</taxon>
        <taxon>Actinomycetes</taxon>
        <taxon>Micromonosporales</taxon>
        <taxon>Micromonosporaceae</taxon>
        <taxon>Winogradskya</taxon>
    </lineage>
</organism>
<reference evidence="1" key="1">
    <citation type="submission" date="2021-03" db="EMBL/GenBank/DDBJ databases">
        <title>Whole genome shotgun sequence of Actinoplanes consettensis NBRC 14913.</title>
        <authorList>
            <person name="Komaki H."/>
            <person name="Tamura T."/>
        </authorList>
    </citation>
    <scope>NUCLEOTIDE SEQUENCE</scope>
    <source>
        <strain evidence="1">NBRC 14913</strain>
    </source>
</reference>
<name>A0A919SN57_9ACTN</name>